<dbReference type="SUPFAM" id="SSF48695">
    <property type="entry name" value="Multiheme cytochromes"/>
    <property type="match status" value="1"/>
</dbReference>
<dbReference type="EMBL" id="CP039690">
    <property type="protein sequence ID" value="QCI66861.1"/>
    <property type="molecule type" value="Genomic_DNA"/>
</dbReference>
<proteinExistence type="predicted"/>
<dbReference type="KEGG" id="pstg:E8M01_23020"/>
<gene>
    <name evidence="3" type="ORF">E8M01_23020</name>
</gene>
<dbReference type="AlphaFoldDB" id="A0A4D7B233"/>
<name>A0A4D7B233_9HYPH</name>
<protein>
    <recommendedName>
        <fullName evidence="5">Isoquinoline 1-oxidoreductase subunit</fullName>
    </recommendedName>
</protein>
<dbReference type="RefSeq" id="WP_136962300.1">
    <property type="nucleotide sequence ID" value="NZ_CP039690.1"/>
</dbReference>
<feature type="chain" id="PRO_5020591022" description="Isoquinoline 1-oxidoreductase subunit" evidence="2">
    <location>
        <begin position="31"/>
        <end position="191"/>
    </location>
</feature>
<evidence type="ECO:0000256" key="1">
    <source>
        <dbReference type="SAM" id="MobiDB-lite"/>
    </source>
</evidence>
<evidence type="ECO:0000256" key="2">
    <source>
        <dbReference type="SAM" id="SignalP"/>
    </source>
</evidence>
<reference evidence="3 4" key="1">
    <citation type="submission" date="2019-04" db="EMBL/GenBank/DDBJ databases">
        <title>Phreatobacter aquaticus sp. nov.</title>
        <authorList>
            <person name="Choi A."/>
        </authorList>
    </citation>
    <scope>NUCLEOTIDE SEQUENCE [LARGE SCALE GENOMIC DNA]</scope>
    <source>
        <strain evidence="3 4">KCTC 52518</strain>
    </source>
</reference>
<accession>A0A4D7B233</accession>
<evidence type="ECO:0000313" key="3">
    <source>
        <dbReference type="EMBL" id="QCI66861.1"/>
    </source>
</evidence>
<sequence>MAISRYRGQQLRRFAAIVAVAAAASTTVLAQPSPSAIGHPFDSLAAVLQSPRCLNCHPRGERPAQGDQGRPHGMNVQRGPDDHGHAAMTCAACHGERNNLASGAPGAPHWHVAPRSMGWTGLGAGTLCRTILDPASNGGRSVDDLVRHMTEDKLVLWAWTPGGKRQPPPLGRAAFEAALRAWAAAGAPCPN</sequence>
<keyword evidence="2" id="KW-0732">Signal</keyword>
<feature type="signal peptide" evidence="2">
    <location>
        <begin position="1"/>
        <end position="30"/>
    </location>
</feature>
<evidence type="ECO:0000313" key="4">
    <source>
        <dbReference type="Proteomes" id="UP000298781"/>
    </source>
</evidence>
<dbReference type="Proteomes" id="UP000298781">
    <property type="component" value="Chromosome"/>
</dbReference>
<evidence type="ECO:0008006" key="5">
    <source>
        <dbReference type="Google" id="ProtNLM"/>
    </source>
</evidence>
<feature type="region of interest" description="Disordered" evidence="1">
    <location>
        <begin position="56"/>
        <end position="83"/>
    </location>
</feature>
<dbReference type="InterPro" id="IPR036280">
    <property type="entry name" value="Multihaem_cyt_sf"/>
</dbReference>
<dbReference type="OrthoDB" id="656942at2"/>
<organism evidence="3 4">
    <name type="scientific">Phreatobacter stygius</name>
    <dbReference type="NCBI Taxonomy" id="1940610"/>
    <lineage>
        <taxon>Bacteria</taxon>
        <taxon>Pseudomonadati</taxon>
        <taxon>Pseudomonadota</taxon>
        <taxon>Alphaproteobacteria</taxon>
        <taxon>Hyphomicrobiales</taxon>
        <taxon>Phreatobacteraceae</taxon>
        <taxon>Phreatobacter</taxon>
    </lineage>
</organism>
<keyword evidence="4" id="KW-1185">Reference proteome</keyword>